<dbReference type="Proteomes" id="UP000251060">
    <property type="component" value="Unassembled WGS sequence"/>
</dbReference>
<organism evidence="1 2">
    <name type="scientific">Methanohalophilus euhalobius</name>
    <dbReference type="NCBI Taxonomy" id="51203"/>
    <lineage>
        <taxon>Archaea</taxon>
        <taxon>Methanobacteriati</taxon>
        <taxon>Methanobacteriota</taxon>
        <taxon>Stenosarchaea group</taxon>
        <taxon>Methanomicrobia</taxon>
        <taxon>Methanosarcinales</taxon>
        <taxon>Methanosarcinaceae</taxon>
        <taxon>Methanohalophilus</taxon>
    </lineage>
</organism>
<dbReference type="EMBL" id="PVBU01000013">
    <property type="protein sequence ID" value="PQV41963.1"/>
    <property type="molecule type" value="Genomic_DNA"/>
</dbReference>
<dbReference type="AlphaFoldDB" id="A0A314ZSK6"/>
<feature type="non-terminal residue" evidence="1">
    <location>
        <position position="1"/>
    </location>
</feature>
<evidence type="ECO:0000313" key="1">
    <source>
        <dbReference type="EMBL" id="PQV41963.1"/>
    </source>
</evidence>
<accession>A0A314ZSK6</accession>
<name>A0A314ZSK6_9EURY</name>
<protein>
    <submittedName>
        <fullName evidence="1">Uncharacterized protein</fullName>
    </submittedName>
</protein>
<proteinExistence type="predicted"/>
<sequence>LKHVFDAIISLRITVTGYLLDVKNVVMRTMPT</sequence>
<comment type="caution">
    <text evidence="1">The sequence shown here is derived from an EMBL/GenBank/DDBJ whole genome shotgun (WGS) entry which is preliminary data.</text>
</comment>
<reference evidence="1 2" key="1">
    <citation type="submission" date="2018-02" db="EMBL/GenBank/DDBJ databases">
        <title>Subsurface microbial communities from deep shales in Ohio and West Virginia, USA.</title>
        <authorList>
            <person name="Wrighton K."/>
        </authorList>
    </citation>
    <scope>NUCLEOTIDE SEQUENCE [LARGE SCALE GENOMIC DNA]</scope>
    <source>
        <strain evidence="1 2">DSM 10369</strain>
    </source>
</reference>
<gene>
    <name evidence="1" type="ORF">B0H22_11333</name>
</gene>
<evidence type="ECO:0000313" key="2">
    <source>
        <dbReference type="Proteomes" id="UP000251060"/>
    </source>
</evidence>